<name>A0A655Z5T4_VIBCL</name>
<proteinExistence type="predicted"/>
<sequence>MKIIAINEFSPSLLCQQLTNGAFTASTNPHHNDATTGHNDSLKPNLRVIAFLKFTSKYGFILFMLWVTCYR</sequence>
<protein>
    <submittedName>
        <fullName evidence="2">Uncharacterized protein</fullName>
    </submittedName>
</protein>
<keyword evidence="1" id="KW-0812">Transmembrane</keyword>
<keyword evidence="1" id="KW-1133">Transmembrane helix</keyword>
<dbReference type="Proteomes" id="UP000046067">
    <property type="component" value="Unassembled WGS sequence"/>
</dbReference>
<evidence type="ECO:0000256" key="1">
    <source>
        <dbReference type="SAM" id="Phobius"/>
    </source>
</evidence>
<reference evidence="2 3" key="1">
    <citation type="submission" date="2015-07" db="EMBL/GenBank/DDBJ databases">
        <authorList>
            <consortium name="Pathogen Informatics"/>
        </authorList>
    </citation>
    <scope>NUCLEOTIDE SEQUENCE [LARGE SCALE GENOMIC DNA]</scope>
    <source>
        <strain evidence="2 3">A325</strain>
    </source>
</reference>
<evidence type="ECO:0000313" key="2">
    <source>
        <dbReference type="EMBL" id="CSC58150.1"/>
    </source>
</evidence>
<evidence type="ECO:0000313" key="3">
    <source>
        <dbReference type="Proteomes" id="UP000046067"/>
    </source>
</evidence>
<organism evidence="2 3">
    <name type="scientific">Vibrio cholerae</name>
    <dbReference type="NCBI Taxonomy" id="666"/>
    <lineage>
        <taxon>Bacteria</taxon>
        <taxon>Pseudomonadati</taxon>
        <taxon>Pseudomonadota</taxon>
        <taxon>Gammaproteobacteria</taxon>
        <taxon>Vibrionales</taxon>
        <taxon>Vibrionaceae</taxon>
        <taxon>Vibrio</taxon>
    </lineage>
</organism>
<dbReference type="AlphaFoldDB" id="A0A655Z5T4"/>
<dbReference type="EMBL" id="CWQJ01000022">
    <property type="protein sequence ID" value="CSC58150.1"/>
    <property type="molecule type" value="Genomic_DNA"/>
</dbReference>
<keyword evidence="1" id="KW-0472">Membrane</keyword>
<feature type="transmembrane region" description="Helical" evidence="1">
    <location>
        <begin position="48"/>
        <end position="67"/>
    </location>
</feature>
<accession>A0A655Z5T4</accession>
<gene>
    <name evidence="2" type="ORF">ERS013201_02985</name>
</gene>